<dbReference type="AlphaFoldDB" id="A0A559JH26"/>
<dbReference type="PANTHER" id="PTHR36845">
    <property type="entry name" value="HYDROLASE, PUTATIVE (AFU_ORTHOLOGUE AFUA_7G05090)-RELATED"/>
    <property type="match status" value="1"/>
</dbReference>
<accession>A0A559JH26</accession>
<dbReference type="Gene3D" id="1.50.10.10">
    <property type="match status" value="1"/>
</dbReference>
<comment type="similarity">
    <text evidence="2">Belongs to the glycosyl hydrolase 88 family.</text>
</comment>
<sequence>MNRIKEEFDAQKVWGRIVPKIDRMIGLIGDKTPHVAGADGKYDNTRIDWWTSGFWPGILWIAHDMTGDSRYKEAAWPWDERMERFMLEPNHFDHDVGFHFLPTAVIKHSLTDDENAMRRGLFAANFLAGRYNRAGGFLRAWNGEHQRGWSIVDTAMNLSLLFWAAQQSGDPRFAHIARSHADTVVERFIREDGSVNHIVVFDPQTGEYEGSLGGQGAAPDSAWSRGAAWALYGMANAYRYTRNEAYLHASRRVAHFFLAHLPDDGVPYWDFRLEAVPEAEPRDSSAGAIAASGLIELASLLPEKEARVYIGGAERLLRSLDRICGTWDNEGHEAILRHGTGHRPVGQNVDVSLIYGDYFFVEAVAKLNGWVHRVF</sequence>
<dbReference type="InterPro" id="IPR008928">
    <property type="entry name" value="6-hairpin_glycosidase_sf"/>
</dbReference>
<dbReference type="RefSeq" id="WP_144703174.1">
    <property type="nucleotide sequence ID" value="NZ_VNJJ01000007.1"/>
</dbReference>
<protein>
    <submittedName>
        <fullName evidence="5">Glycosyl hydrolase</fullName>
    </submittedName>
</protein>
<dbReference type="Pfam" id="PF07470">
    <property type="entry name" value="Glyco_hydro_88"/>
    <property type="match status" value="1"/>
</dbReference>
<evidence type="ECO:0000313" key="6">
    <source>
        <dbReference type="Proteomes" id="UP000316330"/>
    </source>
</evidence>
<organism evidence="5 6">
    <name type="scientific">Cohnella terricola</name>
    <dbReference type="NCBI Taxonomy" id="1289167"/>
    <lineage>
        <taxon>Bacteria</taxon>
        <taxon>Bacillati</taxon>
        <taxon>Bacillota</taxon>
        <taxon>Bacilli</taxon>
        <taxon>Bacillales</taxon>
        <taxon>Paenibacillaceae</taxon>
        <taxon>Cohnella</taxon>
    </lineage>
</organism>
<evidence type="ECO:0000313" key="5">
    <source>
        <dbReference type="EMBL" id="TVX99180.1"/>
    </source>
</evidence>
<evidence type="ECO:0000256" key="3">
    <source>
        <dbReference type="PIRSR" id="PIRSR610905-1"/>
    </source>
</evidence>
<feature type="active site" description="Nucleophile" evidence="3">
    <location>
        <position position="95"/>
    </location>
</feature>
<keyword evidence="1 5" id="KW-0378">Hydrolase</keyword>
<evidence type="ECO:0000256" key="4">
    <source>
        <dbReference type="PIRSR" id="PIRSR610905-2"/>
    </source>
</evidence>
<feature type="binding site" evidence="4">
    <location>
        <position position="229"/>
    </location>
    <ligand>
        <name>substrate</name>
    </ligand>
</feature>
<dbReference type="EMBL" id="VNJJ01000007">
    <property type="protein sequence ID" value="TVX99180.1"/>
    <property type="molecule type" value="Genomic_DNA"/>
</dbReference>
<proteinExistence type="inferred from homology"/>
<gene>
    <name evidence="5" type="ORF">FPZ45_14725</name>
</gene>
<keyword evidence="6" id="KW-1185">Reference proteome</keyword>
<dbReference type="Proteomes" id="UP000316330">
    <property type="component" value="Unassembled WGS sequence"/>
</dbReference>
<feature type="binding site" evidence="4">
    <location>
        <position position="153"/>
    </location>
    <ligand>
        <name>substrate</name>
    </ligand>
</feature>
<comment type="caution">
    <text evidence="5">The sequence shown here is derived from an EMBL/GenBank/DDBJ whole genome shotgun (WGS) entry which is preliminary data.</text>
</comment>
<dbReference type="InterPro" id="IPR010905">
    <property type="entry name" value="Glyco_hydro_88"/>
</dbReference>
<dbReference type="SUPFAM" id="SSF48208">
    <property type="entry name" value="Six-hairpin glycosidases"/>
    <property type="match status" value="1"/>
</dbReference>
<dbReference type="OrthoDB" id="428577at2"/>
<reference evidence="5 6" key="1">
    <citation type="submission" date="2019-07" db="EMBL/GenBank/DDBJ databases">
        <authorList>
            <person name="Kim J."/>
        </authorList>
    </citation>
    <scope>NUCLEOTIDE SEQUENCE [LARGE SCALE GENOMIC DNA]</scope>
    <source>
        <strain evidence="5 6">G13</strain>
    </source>
</reference>
<dbReference type="GO" id="GO:0052757">
    <property type="term" value="F:chondroitin hydrolase activity"/>
    <property type="evidence" value="ECO:0007669"/>
    <property type="project" value="TreeGrafter"/>
</dbReference>
<evidence type="ECO:0000256" key="1">
    <source>
        <dbReference type="ARBA" id="ARBA00022801"/>
    </source>
</evidence>
<dbReference type="PANTHER" id="PTHR36845:SF1">
    <property type="entry name" value="HYDROLASE, PUTATIVE (AFU_ORTHOLOGUE AFUA_7G05090)-RELATED"/>
    <property type="match status" value="1"/>
</dbReference>
<name>A0A559JH26_9BACL</name>
<feature type="binding site" evidence="4">
    <location>
        <position position="225"/>
    </location>
    <ligand>
        <name>substrate</name>
    </ligand>
</feature>
<dbReference type="GO" id="GO:0000272">
    <property type="term" value="P:polysaccharide catabolic process"/>
    <property type="evidence" value="ECO:0007669"/>
    <property type="project" value="TreeGrafter"/>
</dbReference>
<feature type="active site" description="Proton donor" evidence="3">
    <location>
        <position position="153"/>
    </location>
</feature>
<evidence type="ECO:0000256" key="2">
    <source>
        <dbReference type="ARBA" id="ARBA00038358"/>
    </source>
</evidence>
<dbReference type="InterPro" id="IPR012341">
    <property type="entry name" value="6hp_glycosidase-like_sf"/>
</dbReference>
<dbReference type="InterPro" id="IPR052369">
    <property type="entry name" value="UG_Glycosaminoglycan_Hydrolase"/>
</dbReference>
<feature type="binding site" evidence="4">
    <location>
        <position position="95"/>
    </location>
    <ligand>
        <name>substrate</name>
    </ligand>
</feature>